<dbReference type="InterPro" id="IPR009061">
    <property type="entry name" value="DNA-bd_dom_put_sf"/>
</dbReference>
<reference evidence="4" key="1">
    <citation type="submission" date="2011-07" db="EMBL/GenBank/DDBJ databases">
        <title>Complete genome sequence of Acetobacterium woodii.</title>
        <authorList>
            <person name="Poehlein A."/>
            <person name="Schmidt S."/>
            <person name="Kaster A.-K."/>
            <person name="Goenrich M."/>
            <person name="Vollmers J."/>
            <person name="Thuermer A."/>
            <person name="Gottschalk G."/>
            <person name="Thauer R.K."/>
            <person name="Daniel R."/>
            <person name="Mueller V."/>
        </authorList>
    </citation>
    <scope>NUCLEOTIDE SEQUENCE [LARGE SCALE GENOMIC DNA]</scope>
    <source>
        <strain evidence="4">ATCC 29683 / DSM 1030 / JCM 2381 / KCTC 1655 / WB1</strain>
    </source>
</reference>
<dbReference type="Proteomes" id="UP000007177">
    <property type="component" value="Chromosome"/>
</dbReference>
<accession>H6LBS6</accession>
<evidence type="ECO:0000259" key="2">
    <source>
        <dbReference type="PROSITE" id="PS50937"/>
    </source>
</evidence>
<dbReference type="AlphaFoldDB" id="H6LBS6"/>
<keyword evidence="1" id="KW-0238">DNA-binding</keyword>
<evidence type="ECO:0000256" key="1">
    <source>
        <dbReference type="ARBA" id="ARBA00023125"/>
    </source>
</evidence>
<feature type="domain" description="HTH merR-type" evidence="2">
    <location>
        <begin position="6"/>
        <end position="76"/>
    </location>
</feature>
<dbReference type="KEGG" id="awo:Awo_c08780"/>
<keyword evidence="4" id="KW-1185">Reference proteome</keyword>
<evidence type="ECO:0000313" key="3">
    <source>
        <dbReference type="EMBL" id="AFA47669.1"/>
    </source>
</evidence>
<dbReference type="PANTHER" id="PTHR30204">
    <property type="entry name" value="REDOX-CYCLING DRUG-SENSING TRANSCRIPTIONAL ACTIVATOR SOXR"/>
    <property type="match status" value="1"/>
</dbReference>
<dbReference type="PROSITE" id="PS50937">
    <property type="entry name" value="HTH_MERR_2"/>
    <property type="match status" value="1"/>
</dbReference>
<reference evidence="3 4" key="2">
    <citation type="journal article" date="2012" name="PLoS ONE">
        <title>An ancient pathway combining carbon dioxide fixation with the generation and utilization of a sodium ion gradient for ATP synthesis.</title>
        <authorList>
            <person name="Poehlein A."/>
            <person name="Schmidt S."/>
            <person name="Kaster A.K."/>
            <person name="Goenrich M."/>
            <person name="Vollmers J."/>
            <person name="Thurmer A."/>
            <person name="Bertsch J."/>
            <person name="Schuchmann K."/>
            <person name="Voigt B."/>
            <person name="Hecker M."/>
            <person name="Daniel R."/>
            <person name="Thauer R.K."/>
            <person name="Gottschalk G."/>
            <person name="Muller V."/>
        </authorList>
    </citation>
    <scope>NUCLEOTIDE SEQUENCE [LARGE SCALE GENOMIC DNA]</scope>
    <source>
        <strain evidence="4">ATCC 29683 / DSM 1030 / JCM 2381 / KCTC 1655 / WB1</strain>
    </source>
</reference>
<dbReference type="eggNOG" id="COG0789">
    <property type="taxonomic scope" value="Bacteria"/>
</dbReference>
<dbReference type="GO" id="GO:0003677">
    <property type="term" value="F:DNA binding"/>
    <property type="evidence" value="ECO:0007669"/>
    <property type="project" value="UniProtKB-KW"/>
</dbReference>
<gene>
    <name evidence="3" type="ordered locus">Awo_c08780</name>
</gene>
<proteinExistence type="predicted"/>
<name>H6LBS6_ACEWD</name>
<evidence type="ECO:0000313" key="4">
    <source>
        <dbReference type="Proteomes" id="UP000007177"/>
    </source>
</evidence>
<dbReference type="HOGENOM" id="CLU_060077_0_5_9"/>
<dbReference type="InterPro" id="IPR047057">
    <property type="entry name" value="MerR_fam"/>
</dbReference>
<dbReference type="PANTHER" id="PTHR30204:SF96">
    <property type="entry name" value="CHROMOSOME-ANCHORING PROTEIN RACA"/>
    <property type="match status" value="1"/>
</dbReference>
<sequence>MENKNLFTVGELAKQMDVTVRTLQYYDQQNLLKPSHKSEGGRRLYSKKDMVKLHQILSLKHLGFSLEEIKTKLFALETPHEVSQILWEQRQMIETQILDLKNSLEAIDALREEVIAIDKVDFSKYADIIYLLKNQNKNYWVLKKFSPRLENHVRERFGNPLTSQTNNLYDLYLSILDEAVALYDQNAAPESMQSLALAQKWWQLIQDFTGGDMTLLPDLMAFNDSRDSGWDSEISQKQTLINDFLGLIISAYFKQNGLSFSVPKEV</sequence>
<organism evidence="3 4">
    <name type="scientific">Acetobacterium woodii (strain ATCC 29683 / DSM 1030 / JCM 2381 / KCTC 1655 / WB1)</name>
    <dbReference type="NCBI Taxonomy" id="931626"/>
    <lineage>
        <taxon>Bacteria</taxon>
        <taxon>Bacillati</taxon>
        <taxon>Bacillota</taxon>
        <taxon>Clostridia</taxon>
        <taxon>Eubacteriales</taxon>
        <taxon>Eubacteriaceae</taxon>
        <taxon>Acetobacterium</taxon>
    </lineage>
</organism>
<dbReference type="OrthoDB" id="9777497at2"/>
<dbReference type="Pfam" id="PF13411">
    <property type="entry name" value="MerR_1"/>
    <property type="match status" value="1"/>
</dbReference>
<dbReference type="InterPro" id="IPR000551">
    <property type="entry name" value="MerR-type_HTH_dom"/>
</dbReference>
<dbReference type="Gene3D" id="1.10.1660.10">
    <property type="match status" value="1"/>
</dbReference>
<dbReference type="PRINTS" id="PR00040">
    <property type="entry name" value="HTHMERR"/>
</dbReference>
<dbReference type="CDD" id="cd01106">
    <property type="entry name" value="HTH_TipAL-Mta"/>
    <property type="match status" value="1"/>
</dbReference>
<dbReference type="GO" id="GO:0003700">
    <property type="term" value="F:DNA-binding transcription factor activity"/>
    <property type="evidence" value="ECO:0007669"/>
    <property type="project" value="InterPro"/>
</dbReference>
<dbReference type="SMART" id="SM00422">
    <property type="entry name" value="HTH_MERR"/>
    <property type="match status" value="1"/>
</dbReference>
<dbReference type="SUPFAM" id="SSF46955">
    <property type="entry name" value="Putative DNA-binding domain"/>
    <property type="match status" value="1"/>
</dbReference>
<dbReference type="RefSeq" id="WP_014355272.1">
    <property type="nucleotide sequence ID" value="NC_016894.1"/>
</dbReference>
<dbReference type="EMBL" id="CP002987">
    <property type="protein sequence ID" value="AFA47669.1"/>
    <property type="molecule type" value="Genomic_DNA"/>
</dbReference>
<dbReference type="STRING" id="931626.Awo_c08780"/>
<protein>
    <submittedName>
        <fullName evidence="3">Transcriptional regulator MerR family</fullName>
    </submittedName>
</protein>